<dbReference type="GO" id="GO:0004766">
    <property type="term" value="F:spermidine synthase activity"/>
    <property type="evidence" value="ECO:0007669"/>
    <property type="project" value="TreeGrafter"/>
</dbReference>
<comment type="similarity">
    <text evidence="1">Belongs to the spermidine/spermine synthase family.</text>
</comment>
<dbReference type="Proteomes" id="UP001457282">
    <property type="component" value="Unassembled WGS sequence"/>
</dbReference>
<dbReference type="SUPFAM" id="SSF53335">
    <property type="entry name" value="S-adenosyl-L-methionine-dependent methyltransferases"/>
    <property type="match status" value="1"/>
</dbReference>
<comment type="caution">
    <text evidence="5">The sequence shown here is derived from an EMBL/GenBank/DDBJ whole genome shotgun (WGS) entry which is preliminary data.</text>
</comment>
<name>A0AAW1WRS0_RUBAR</name>
<accession>A0AAW1WRS0</accession>
<feature type="active site" description="Proton acceptor" evidence="3">
    <location>
        <position position="47"/>
    </location>
</feature>
<evidence type="ECO:0000259" key="4">
    <source>
        <dbReference type="PROSITE" id="PS51006"/>
    </source>
</evidence>
<keyword evidence="3" id="KW-0620">Polyamine biosynthesis</keyword>
<organism evidence="5 6">
    <name type="scientific">Rubus argutus</name>
    <name type="common">Southern blackberry</name>
    <dbReference type="NCBI Taxonomy" id="59490"/>
    <lineage>
        <taxon>Eukaryota</taxon>
        <taxon>Viridiplantae</taxon>
        <taxon>Streptophyta</taxon>
        <taxon>Embryophyta</taxon>
        <taxon>Tracheophyta</taxon>
        <taxon>Spermatophyta</taxon>
        <taxon>Magnoliopsida</taxon>
        <taxon>eudicotyledons</taxon>
        <taxon>Gunneridae</taxon>
        <taxon>Pentapetalae</taxon>
        <taxon>rosids</taxon>
        <taxon>fabids</taxon>
        <taxon>Rosales</taxon>
        <taxon>Rosaceae</taxon>
        <taxon>Rosoideae</taxon>
        <taxon>Rosoideae incertae sedis</taxon>
        <taxon>Rubus</taxon>
    </lineage>
</organism>
<dbReference type="CDD" id="cd02440">
    <property type="entry name" value="AdoMet_MTases"/>
    <property type="match status" value="1"/>
</dbReference>
<keyword evidence="2 3" id="KW-0808">Transferase</keyword>
<dbReference type="InterPro" id="IPR030374">
    <property type="entry name" value="PABS"/>
</dbReference>
<sequence>MLVDVYKKFFPDVAIGYEDPRVTLHIKDGTAFCKYVPEGTYDAIIVDAFDPIKPDHELLHDESPFFELVRKALRPGGVMCIQAESIWFHSFDVEELIAKCRRIFRGSVDYAWTIVPAYPSGVIGFLLCSKEGPYVDFRNPTNPIDPNYNYGVAKEPLKFYNSEVHMAAFCLPSFAKKMTN</sequence>
<dbReference type="Pfam" id="PF01564">
    <property type="entry name" value="Spermine_synth"/>
    <property type="match status" value="1"/>
</dbReference>
<evidence type="ECO:0000313" key="6">
    <source>
        <dbReference type="Proteomes" id="UP001457282"/>
    </source>
</evidence>
<dbReference type="PANTHER" id="PTHR11558">
    <property type="entry name" value="SPERMIDINE/SPERMINE SYNTHASE"/>
    <property type="match status" value="1"/>
</dbReference>
<evidence type="ECO:0000256" key="2">
    <source>
        <dbReference type="ARBA" id="ARBA00022679"/>
    </source>
</evidence>
<dbReference type="PANTHER" id="PTHR11558:SF44">
    <property type="entry name" value="PABS DOMAIN-CONTAINING PROTEIN"/>
    <property type="match status" value="1"/>
</dbReference>
<dbReference type="GO" id="GO:0008295">
    <property type="term" value="P:spermidine biosynthetic process"/>
    <property type="evidence" value="ECO:0007669"/>
    <property type="project" value="TreeGrafter"/>
</dbReference>
<feature type="domain" description="PABS" evidence="4">
    <location>
        <begin position="1"/>
        <end position="130"/>
    </location>
</feature>
<dbReference type="AlphaFoldDB" id="A0AAW1WRS0"/>
<evidence type="ECO:0000313" key="5">
    <source>
        <dbReference type="EMBL" id="KAK9926913.1"/>
    </source>
</evidence>
<keyword evidence="6" id="KW-1185">Reference proteome</keyword>
<gene>
    <name evidence="5" type="ORF">M0R45_024121</name>
</gene>
<dbReference type="EMBL" id="JBEDUW010000005">
    <property type="protein sequence ID" value="KAK9926913.1"/>
    <property type="molecule type" value="Genomic_DNA"/>
</dbReference>
<dbReference type="PROSITE" id="PS51006">
    <property type="entry name" value="PABS_2"/>
    <property type="match status" value="1"/>
</dbReference>
<dbReference type="InterPro" id="IPR001045">
    <property type="entry name" value="Spermi_synthase"/>
</dbReference>
<evidence type="ECO:0000256" key="3">
    <source>
        <dbReference type="PROSITE-ProRule" id="PRU00354"/>
    </source>
</evidence>
<protein>
    <recommendedName>
        <fullName evidence="4">PABS domain-containing protein</fullName>
    </recommendedName>
</protein>
<dbReference type="Gene3D" id="3.40.50.150">
    <property type="entry name" value="Vaccinia Virus protein VP39"/>
    <property type="match status" value="1"/>
</dbReference>
<dbReference type="GO" id="GO:0005829">
    <property type="term" value="C:cytosol"/>
    <property type="evidence" value="ECO:0007669"/>
    <property type="project" value="TreeGrafter"/>
</dbReference>
<evidence type="ECO:0000256" key="1">
    <source>
        <dbReference type="ARBA" id="ARBA00007867"/>
    </source>
</evidence>
<dbReference type="InterPro" id="IPR029063">
    <property type="entry name" value="SAM-dependent_MTases_sf"/>
</dbReference>
<proteinExistence type="inferred from homology"/>
<reference evidence="5 6" key="1">
    <citation type="journal article" date="2023" name="G3 (Bethesda)">
        <title>A chromosome-length genome assembly and annotation of blackberry (Rubus argutus, cv. 'Hillquist').</title>
        <authorList>
            <person name="Bruna T."/>
            <person name="Aryal R."/>
            <person name="Dudchenko O."/>
            <person name="Sargent D.J."/>
            <person name="Mead D."/>
            <person name="Buti M."/>
            <person name="Cavallini A."/>
            <person name="Hytonen T."/>
            <person name="Andres J."/>
            <person name="Pham M."/>
            <person name="Weisz D."/>
            <person name="Mascagni F."/>
            <person name="Usai G."/>
            <person name="Natali L."/>
            <person name="Bassil N."/>
            <person name="Fernandez G.E."/>
            <person name="Lomsadze A."/>
            <person name="Armour M."/>
            <person name="Olukolu B."/>
            <person name="Poorten T."/>
            <person name="Britton C."/>
            <person name="Davik J."/>
            <person name="Ashrafi H."/>
            <person name="Aiden E.L."/>
            <person name="Borodovsky M."/>
            <person name="Worthington M."/>
        </authorList>
    </citation>
    <scope>NUCLEOTIDE SEQUENCE [LARGE SCALE GENOMIC DNA]</scope>
    <source>
        <strain evidence="5">PI 553951</strain>
    </source>
</reference>